<proteinExistence type="predicted"/>
<evidence type="ECO:0000256" key="1">
    <source>
        <dbReference type="SAM" id="MobiDB-lite"/>
    </source>
</evidence>
<accession>A0A9Q1B1T2</accession>
<protein>
    <submittedName>
        <fullName evidence="2">Uncharacterized protein</fullName>
    </submittedName>
</protein>
<evidence type="ECO:0000313" key="3">
    <source>
        <dbReference type="Proteomes" id="UP001142489"/>
    </source>
</evidence>
<dbReference type="Pfam" id="PF15370">
    <property type="entry name" value="NOPCHAP1"/>
    <property type="match status" value="1"/>
</dbReference>
<feature type="compositionally biased region" description="Acidic residues" evidence="1">
    <location>
        <begin position="110"/>
        <end position="128"/>
    </location>
</feature>
<dbReference type="EMBL" id="JAPFRF010000006">
    <property type="protein sequence ID" value="KAJ7329058.1"/>
    <property type="molecule type" value="Genomic_DNA"/>
</dbReference>
<feature type="region of interest" description="Disordered" evidence="1">
    <location>
        <begin position="1"/>
        <end position="22"/>
    </location>
</feature>
<keyword evidence="3" id="KW-1185">Reference proteome</keyword>
<dbReference type="PANTHER" id="PTHR28674:SF1">
    <property type="entry name" value="NOP PROTEIN CHAPERONE 1"/>
    <property type="match status" value="1"/>
</dbReference>
<dbReference type="AlphaFoldDB" id="A0A9Q1B1T2"/>
<organism evidence="2 3">
    <name type="scientific">Phrynocephalus forsythii</name>
    <dbReference type="NCBI Taxonomy" id="171643"/>
    <lineage>
        <taxon>Eukaryota</taxon>
        <taxon>Metazoa</taxon>
        <taxon>Chordata</taxon>
        <taxon>Craniata</taxon>
        <taxon>Vertebrata</taxon>
        <taxon>Euteleostomi</taxon>
        <taxon>Lepidosauria</taxon>
        <taxon>Squamata</taxon>
        <taxon>Bifurcata</taxon>
        <taxon>Unidentata</taxon>
        <taxon>Episquamata</taxon>
        <taxon>Toxicofera</taxon>
        <taxon>Iguania</taxon>
        <taxon>Acrodonta</taxon>
        <taxon>Agamidae</taxon>
        <taxon>Agaminae</taxon>
        <taxon>Phrynocephalus</taxon>
    </lineage>
</organism>
<name>A0A9Q1B1T2_9SAUR</name>
<dbReference type="InterPro" id="IPR027921">
    <property type="entry name" value="NOPCHAP1"/>
</dbReference>
<dbReference type="PANTHER" id="PTHR28674">
    <property type="entry name" value="SIMILAR TO DNA SEGMENT, CHR 10, WAYNE STATE UNIVERSITY 102,-EXPRESSED"/>
    <property type="match status" value="1"/>
</dbReference>
<dbReference type="Proteomes" id="UP001142489">
    <property type="component" value="Unassembled WGS sequence"/>
</dbReference>
<dbReference type="GO" id="GO:0062064">
    <property type="term" value="F:box C/D methylation guide snoRNP complex binding"/>
    <property type="evidence" value="ECO:0007669"/>
    <property type="project" value="TreeGrafter"/>
</dbReference>
<sequence length="157" mass="17403">MAQKRGRSGSAVSRELLSVGNGGGIHETLLLNSKHAKKKDTGLQTTKLPRSKLLDRVQNFLPQMASANDQLRKEMDNTPLQEFDIEHIDPSIENIIEMNVALVELSGSDREEDDSPSEDDSESEDCSVSEEVTVNNIKLPTSKREGRIEVLNSKTNE</sequence>
<evidence type="ECO:0000313" key="2">
    <source>
        <dbReference type="EMBL" id="KAJ7329058.1"/>
    </source>
</evidence>
<reference evidence="2" key="1">
    <citation type="journal article" date="2023" name="DNA Res.">
        <title>Chromosome-level genome assembly of Phrynocephalus forsythii using third-generation DNA sequencing and Hi-C analysis.</title>
        <authorList>
            <person name="Qi Y."/>
            <person name="Zhao W."/>
            <person name="Zhao Y."/>
            <person name="Niu C."/>
            <person name="Cao S."/>
            <person name="Zhang Y."/>
        </authorList>
    </citation>
    <scope>NUCLEOTIDE SEQUENCE</scope>
    <source>
        <tissue evidence="2">Muscle</tissue>
    </source>
</reference>
<feature type="region of interest" description="Disordered" evidence="1">
    <location>
        <begin position="106"/>
        <end position="140"/>
    </location>
</feature>
<comment type="caution">
    <text evidence="2">The sequence shown here is derived from an EMBL/GenBank/DDBJ whole genome shotgun (WGS) entry which is preliminary data.</text>
</comment>
<dbReference type="GO" id="GO:0000492">
    <property type="term" value="P:box C/D snoRNP assembly"/>
    <property type="evidence" value="ECO:0007669"/>
    <property type="project" value="InterPro"/>
</dbReference>
<gene>
    <name evidence="2" type="ORF">JRQ81_015232</name>
</gene>
<dbReference type="OrthoDB" id="1112980at2759"/>